<dbReference type="RefSeq" id="WP_078482288.1">
    <property type="nucleotide sequence ID" value="NZ_MPRL01000003.1"/>
</dbReference>
<dbReference type="Gene3D" id="3.30.70.1400">
    <property type="entry name" value="Aminomethyltransferase beta-barrel domains"/>
    <property type="match status" value="1"/>
</dbReference>
<reference evidence="3 4" key="1">
    <citation type="submission" date="2016-11" db="EMBL/GenBank/DDBJ databases">
        <title>Mixed transmission modes and dynamic genome evolution in an obligate animal-bacterial symbiosis.</title>
        <authorList>
            <person name="Russell S.L."/>
            <person name="Corbett-Detig R.B."/>
            <person name="Cavanaugh C.M."/>
        </authorList>
    </citation>
    <scope>NUCLEOTIDE SEQUENCE [LARGE SCALE GENOMIC DNA]</scope>
    <source>
        <strain evidence="3">Sveles-Q1</strain>
    </source>
</reference>
<dbReference type="AlphaFoldDB" id="A0A1T2LAE0"/>
<proteinExistence type="predicted"/>
<accession>A0A1T2LAE0</accession>
<feature type="region of interest" description="Disordered" evidence="1">
    <location>
        <begin position="269"/>
        <end position="299"/>
    </location>
</feature>
<evidence type="ECO:0000256" key="1">
    <source>
        <dbReference type="SAM" id="MobiDB-lite"/>
    </source>
</evidence>
<dbReference type="InterPro" id="IPR045179">
    <property type="entry name" value="YgfZ/GcvT"/>
</dbReference>
<dbReference type="SUPFAM" id="SSF101790">
    <property type="entry name" value="Aminomethyltransferase beta-barrel domain"/>
    <property type="match status" value="1"/>
</dbReference>
<dbReference type="PANTHER" id="PTHR22602:SF0">
    <property type="entry name" value="TRANSFERASE CAF17, MITOCHONDRIAL-RELATED"/>
    <property type="match status" value="1"/>
</dbReference>
<dbReference type="OrthoDB" id="9796287at2"/>
<dbReference type="SUPFAM" id="SSF103025">
    <property type="entry name" value="Folate-binding domain"/>
    <property type="match status" value="1"/>
</dbReference>
<dbReference type="Proteomes" id="UP000191110">
    <property type="component" value="Unassembled WGS sequence"/>
</dbReference>
<gene>
    <name evidence="3" type="ORF">BOW53_01360</name>
</gene>
<dbReference type="InterPro" id="IPR017703">
    <property type="entry name" value="YgfZ/GCV_T_CS"/>
</dbReference>
<dbReference type="InterPro" id="IPR029043">
    <property type="entry name" value="GcvT/YgfZ_C"/>
</dbReference>
<keyword evidence="4" id="KW-1185">Reference proteome</keyword>
<dbReference type="PANTHER" id="PTHR22602">
    <property type="entry name" value="TRANSFERASE CAF17, MITOCHONDRIAL-RELATED"/>
    <property type="match status" value="1"/>
</dbReference>
<evidence type="ECO:0000313" key="3">
    <source>
        <dbReference type="EMBL" id="OOZ42014.1"/>
    </source>
</evidence>
<dbReference type="EMBL" id="MPRL01000003">
    <property type="protein sequence ID" value="OOZ42014.1"/>
    <property type="molecule type" value="Genomic_DNA"/>
</dbReference>
<organism evidence="3 4">
    <name type="scientific">Solemya pervernicosa gill symbiont</name>
    <dbReference type="NCBI Taxonomy" id="642797"/>
    <lineage>
        <taxon>Bacteria</taxon>
        <taxon>Pseudomonadati</taxon>
        <taxon>Pseudomonadota</taxon>
        <taxon>Gammaproteobacteria</taxon>
        <taxon>sulfur-oxidizing symbionts</taxon>
    </lineage>
</organism>
<sequence length="346" mass="38314">MNSEWNSFLQSAKAQFDDTGTVSGFEDTPSPTDNLICDLSHFGTIRVEGEEARDYLQNQFTNDMREVDENIGQLSAYCSAKGRMLAIFTIYQHNDAFYLKLPRPLVEPILKRLQMFILRAKVTLTDLSDELIRIGVSGDACQQQLKSIMGELPENDFAVTHNSVSIQRIPSTSPRYEICGDVEAVKTLWQQLSDAVPTGADGWELLDTEAGLPQIFTETFEAFVPQMVNLQLVEGVSFRKGCYPGQEVVARMQYLGKLKRRMYLAHVDSSAAPSPGDELFDPESESNQGSGKVVRVAPHPEGGHSLLVVTQISSAEADRLQLTDAEGPTLSINDLPYPFEIEEAAS</sequence>
<dbReference type="InterPro" id="IPR006222">
    <property type="entry name" value="GCVT_N"/>
</dbReference>
<comment type="caution">
    <text evidence="3">The sequence shown here is derived from an EMBL/GenBank/DDBJ whole genome shotgun (WGS) entry which is preliminary data.</text>
</comment>
<evidence type="ECO:0000313" key="4">
    <source>
        <dbReference type="Proteomes" id="UP000191110"/>
    </source>
</evidence>
<dbReference type="NCBIfam" id="TIGR03317">
    <property type="entry name" value="ygfZ_signature"/>
    <property type="match status" value="1"/>
</dbReference>
<dbReference type="Gene3D" id="2.40.30.160">
    <property type="match status" value="1"/>
</dbReference>
<feature type="domain" description="GCVT N-terminal" evidence="2">
    <location>
        <begin position="36"/>
        <end position="232"/>
    </location>
</feature>
<dbReference type="Pfam" id="PF01571">
    <property type="entry name" value="GCV_T"/>
    <property type="match status" value="1"/>
</dbReference>
<evidence type="ECO:0000259" key="2">
    <source>
        <dbReference type="Pfam" id="PF01571"/>
    </source>
</evidence>
<name>A0A1T2LAE0_9GAMM</name>
<dbReference type="Gene3D" id="3.30.70.1630">
    <property type="match status" value="1"/>
</dbReference>
<protein>
    <recommendedName>
        <fullName evidence="2">GCVT N-terminal domain-containing protein</fullName>
    </recommendedName>
</protein>
<dbReference type="GO" id="GO:0016226">
    <property type="term" value="P:iron-sulfur cluster assembly"/>
    <property type="evidence" value="ECO:0007669"/>
    <property type="project" value="TreeGrafter"/>
</dbReference>